<evidence type="ECO:0000313" key="2">
    <source>
        <dbReference type="EMBL" id="SNR75899.1"/>
    </source>
</evidence>
<feature type="chain" id="PRO_5012918337" evidence="1">
    <location>
        <begin position="18"/>
        <end position="396"/>
    </location>
</feature>
<dbReference type="PANTHER" id="PTHR40940:SF1">
    <property type="entry name" value="PROTEIN BATD"/>
    <property type="match status" value="1"/>
</dbReference>
<dbReference type="Proteomes" id="UP000198417">
    <property type="component" value="Unassembled WGS sequence"/>
</dbReference>
<evidence type="ECO:0000256" key="1">
    <source>
        <dbReference type="SAM" id="SignalP"/>
    </source>
</evidence>
<sequence>MVRILLILFLAATAASAQETDLPTERARLDLVLDDPGAQPMVGRMVLATIRGVYAVNITLEELKLRRMTGVDWVRLGQDNWSQQRIDGRSLRVFERRIALYPKASGSLTILPIAHDLEYLEAGQRRRAIVRSEPVTIEVRAAPVAKGDTWLPARAVELSDSFSADAAQLVDGESVERRVILRVFGATPEMLPPQPAMRAPWLITFSPPEERSQQLTPEGPVTTVIWRWTLRPTTGELGVLPAVTIPWYDTDRDQSQTVTIPAAPIGYKSFADNSASSWSEGFAGGWRILLIWMASGIVSLTLLAAGRGSRRAGVSAARKVLTRWKMRSRLRRDARRDNDADFRKTAVAILRSQQDSSNKPEFLLLRPLDEQVFGKGPTPSRIDLRVLAKTILHRPR</sequence>
<dbReference type="OrthoDB" id="7688940at2"/>
<organism evidence="2 3">
    <name type="scientific">Puniceibacterium sediminis</name>
    <dbReference type="NCBI Taxonomy" id="1608407"/>
    <lineage>
        <taxon>Bacteria</taxon>
        <taxon>Pseudomonadati</taxon>
        <taxon>Pseudomonadota</taxon>
        <taxon>Alphaproteobacteria</taxon>
        <taxon>Rhodobacterales</taxon>
        <taxon>Paracoccaceae</taxon>
        <taxon>Puniceibacterium</taxon>
    </lineage>
</organism>
<proteinExistence type="predicted"/>
<feature type="signal peptide" evidence="1">
    <location>
        <begin position="1"/>
        <end position="17"/>
    </location>
</feature>
<name>A0A238YZC3_9RHOB</name>
<dbReference type="PANTHER" id="PTHR40940">
    <property type="entry name" value="PROTEIN BATD-RELATED"/>
    <property type="match status" value="1"/>
</dbReference>
<keyword evidence="3" id="KW-1185">Reference proteome</keyword>
<evidence type="ECO:0000313" key="3">
    <source>
        <dbReference type="Proteomes" id="UP000198417"/>
    </source>
</evidence>
<protein>
    <submittedName>
        <fullName evidence="2">Oxygen tolerance</fullName>
    </submittedName>
</protein>
<gene>
    <name evidence="2" type="ORF">SAMN06265370_12131</name>
</gene>
<dbReference type="InterPro" id="IPR025738">
    <property type="entry name" value="BatD"/>
</dbReference>
<dbReference type="EMBL" id="FZNN01000021">
    <property type="protein sequence ID" value="SNR75899.1"/>
    <property type="molecule type" value="Genomic_DNA"/>
</dbReference>
<reference evidence="2 3" key="1">
    <citation type="submission" date="2017-06" db="EMBL/GenBank/DDBJ databases">
        <authorList>
            <person name="Kim H.J."/>
            <person name="Triplett B.A."/>
        </authorList>
    </citation>
    <scope>NUCLEOTIDE SEQUENCE [LARGE SCALE GENOMIC DNA]</scope>
    <source>
        <strain evidence="2 3">DSM 29052</strain>
    </source>
</reference>
<keyword evidence="1" id="KW-0732">Signal</keyword>
<accession>A0A238YZC3</accession>
<dbReference type="RefSeq" id="WP_089273055.1">
    <property type="nucleotide sequence ID" value="NZ_FZNN01000021.1"/>
</dbReference>
<dbReference type="AlphaFoldDB" id="A0A238YZC3"/>